<dbReference type="Proteomes" id="UP000022910">
    <property type="component" value="Unassembled WGS sequence"/>
</dbReference>
<dbReference type="PANTHER" id="PTHR44329">
    <property type="entry name" value="SERINE/THREONINE-PROTEIN KINASE TNNI3K-RELATED"/>
    <property type="match status" value="1"/>
</dbReference>
<accession>A0A015MEN8</accession>
<dbReference type="OMA" id="NIMEPVE"/>
<dbReference type="GO" id="GO:0005524">
    <property type="term" value="F:ATP binding"/>
    <property type="evidence" value="ECO:0007669"/>
    <property type="project" value="InterPro"/>
</dbReference>
<name>A0A015MEN8_RHIIW</name>
<keyword evidence="3" id="KW-1185">Reference proteome</keyword>
<organism evidence="2 3">
    <name type="scientific">Rhizophagus irregularis (strain DAOM 197198w)</name>
    <name type="common">Glomus intraradices</name>
    <dbReference type="NCBI Taxonomy" id="1432141"/>
    <lineage>
        <taxon>Eukaryota</taxon>
        <taxon>Fungi</taxon>
        <taxon>Fungi incertae sedis</taxon>
        <taxon>Mucoromycota</taxon>
        <taxon>Glomeromycotina</taxon>
        <taxon>Glomeromycetes</taxon>
        <taxon>Glomerales</taxon>
        <taxon>Glomeraceae</taxon>
        <taxon>Rhizophagus</taxon>
    </lineage>
</organism>
<dbReference type="EMBL" id="JEMT01022420">
    <property type="protein sequence ID" value="EXX65263.1"/>
    <property type="molecule type" value="Genomic_DNA"/>
</dbReference>
<comment type="caution">
    <text evidence="2">The sequence shown here is derived from an EMBL/GenBank/DDBJ whole genome shotgun (WGS) entry which is preliminary data.</text>
</comment>
<dbReference type="GO" id="GO:0004674">
    <property type="term" value="F:protein serine/threonine kinase activity"/>
    <property type="evidence" value="ECO:0007669"/>
    <property type="project" value="TreeGrafter"/>
</dbReference>
<evidence type="ECO:0000313" key="3">
    <source>
        <dbReference type="Proteomes" id="UP000022910"/>
    </source>
</evidence>
<protein>
    <submittedName>
        <fullName evidence="2">Mkk1p</fullName>
    </submittedName>
</protein>
<sequence>METCKNCRVIGWCEYCKVQSNKYSPSICGYCKTIKLLLCNECENPNWSNWSSGNKIVDDFIKECNKPNEVLKWIPYNQFSEITYLAKGGFGEIYKAKWKGAYVVLKKLYDSQNITVDFLNEVKNYIQTMESNRKNCDTSFLTRFYGISYDSITQNFIMVTEYADKGDLKKNIMEPVEFTNYNFRDNDYYKFSTNKRIIFDIAQGLKIIHSSGLVHCDLHIGNILLRNQHQMPICISDFGLSQPANISSSIKSSGIYGVIPYVAPEIFLGKPYTQASDIYSLGIIIWVLYSLEEPYNNRCHDANLILEIIVRGLRPEIPPQLSIPNYIKELMEKCWDSDPTNRPTAEQIITMLKEGPNQPFLENSHRKKVCLLKIMNLIGNHPGTCYTSRFLSFQSVKEHLSRSTLEDSGKSNLSLPTSINNDDFIRDFGDEIIALPTLPNTSVTSLPQNS</sequence>
<dbReference type="Pfam" id="PF00069">
    <property type="entry name" value="Pkinase"/>
    <property type="match status" value="1"/>
</dbReference>
<dbReference type="PRINTS" id="PR00109">
    <property type="entry name" value="TYRKINASE"/>
</dbReference>
<dbReference type="PROSITE" id="PS50011">
    <property type="entry name" value="PROTEIN_KINASE_DOM"/>
    <property type="match status" value="1"/>
</dbReference>
<feature type="domain" description="Protein kinase" evidence="1">
    <location>
        <begin position="79"/>
        <end position="361"/>
    </location>
</feature>
<evidence type="ECO:0000259" key="1">
    <source>
        <dbReference type="PROSITE" id="PS50011"/>
    </source>
</evidence>
<reference evidence="2 3" key="1">
    <citation type="submission" date="2014-02" db="EMBL/GenBank/DDBJ databases">
        <title>Single nucleus genome sequencing reveals high similarity among nuclei of an endomycorrhizal fungus.</title>
        <authorList>
            <person name="Lin K."/>
            <person name="Geurts R."/>
            <person name="Zhang Z."/>
            <person name="Limpens E."/>
            <person name="Saunders D.G."/>
            <person name="Mu D."/>
            <person name="Pang E."/>
            <person name="Cao H."/>
            <person name="Cha H."/>
            <person name="Lin T."/>
            <person name="Zhou Q."/>
            <person name="Shang Y."/>
            <person name="Li Y."/>
            <person name="Ivanov S."/>
            <person name="Sharma T."/>
            <person name="Velzen R.V."/>
            <person name="Ruijter N.D."/>
            <person name="Aanen D.K."/>
            <person name="Win J."/>
            <person name="Kamoun S."/>
            <person name="Bisseling T."/>
            <person name="Huang S."/>
        </authorList>
    </citation>
    <scope>NUCLEOTIDE SEQUENCE [LARGE SCALE GENOMIC DNA]</scope>
    <source>
        <strain evidence="3">DAOM197198w</strain>
    </source>
</reference>
<dbReference type="SMR" id="A0A015MEN8"/>
<dbReference type="AlphaFoldDB" id="A0A015MEN8"/>
<dbReference type="InterPro" id="IPR011009">
    <property type="entry name" value="Kinase-like_dom_sf"/>
</dbReference>
<dbReference type="SUPFAM" id="SSF56112">
    <property type="entry name" value="Protein kinase-like (PK-like)"/>
    <property type="match status" value="1"/>
</dbReference>
<gene>
    <name evidence="2" type="ORF">RirG_134900</name>
</gene>
<dbReference type="InterPro" id="IPR000719">
    <property type="entry name" value="Prot_kinase_dom"/>
</dbReference>
<dbReference type="Gene3D" id="1.10.510.10">
    <property type="entry name" value="Transferase(Phosphotransferase) domain 1"/>
    <property type="match status" value="1"/>
</dbReference>
<evidence type="ECO:0000313" key="2">
    <source>
        <dbReference type="EMBL" id="EXX65263.1"/>
    </source>
</evidence>
<dbReference type="OrthoDB" id="2357608at2759"/>
<dbReference type="InterPro" id="IPR001245">
    <property type="entry name" value="Ser-Thr/Tyr_kinase_cat_dom"/>
</dbReference>
<proteinExistence type="predicted"/>
<dbReference type="InterPro" id="IPR051681">
    <property type="entry name" value="Ser/Thr_Kinases-Pseudokinases"/>
</dbReference>
<dbReference type="HOGENOM" id="CLU_000288_7_34_1"/>